<reference evidence="1" key="1">
    <citation type="submission" date="2021-02" db="EMBL/GenBank/DDBJ databases">
        <authorList>
            <person name="Nowell W R."/>
        </authorList>
    </citation>
    <scope>NUCLEOTIDE SEQUENCE</scope>
</reference>
<organism evidence="1 3">
    <name type="scientific">Rotaria magnacalcarata</name>
    <dbReference type="NCBI Taxonomy" id="392030"/>
    <lineage>
        <taxon>Eukaryota</taxon>
        <taxon>Metazoa</taxon>
        <taxon>Spiralia</taxon>
        <taxon>Gnathifera</taxon>
        <taxon>Rotifera</taxon>
        <taxon>Eurotatoria</taxon>
        <taxon>Bdelloidea</taxon>
        <taxon>Philodinida</taxon>
        <taxon>Philodinidae</taxon>
        <taxon>Rotaria</taxon>
    </lineage>
</organism>
<evidence type="ECO:0000313" key="3">
    <source>
        <dbReference type="Proteomes" id="UP000681967"/>
    </source>
</evidence>
<evidence type="ECO:0000313" key="1">
    <source>
        <dbReference type="EMBL" id="CAF5103330.1"/>
    </source>
</evidence>
<name>A0A8S3F647_9BILA</name>
<comment type="caution">
    <text evidence="1">The sequence shown here is derived from an EMBL/GenBank/DDBJ whole genome shotgun (WGS) entry which is preliminary data.</text>
</comment>
<feature type="non-terminal residue" evidence="1">
    <location>
        <position position="28"/>
    </location>
</feature>
<dbReference type="Gene3D" id="2.30.30.100">
    <property type="match status" value="1"/>
</dbReference>
<dbReference type="Proteomes" id="UP000681720">
    <property type="component" value="Unassembled WGS sequence"/>
</dbReference>
<dbReference type="Proteomes" id="UP000681967">
    <property type="component" value="Unassembled WGS sequence"/>
</dbReference>
<protein>
    <submittedName>
        <fullName evidence="1">Uncharacterized protein</fullName>
    </submittedName>
</protein>
<evidence type="ECO:0000313" key="2">
    <source>
        <dbReference type="EMBL" id="CAF5192716.1"/>
    </source>
</evidence>
<dbReference type="AlphaFoldDB" id="A0A8S3F647"/>
<sequence>MTTRKQTPSDFLKQIIGRPVVVKLNSGI</sequence>
<proteinExistence type="predicted"/>
<dbReference type="EMBL" id="CAJOBJ010338988">
    <property type="protein sequence ID" value="CAF5192716.1"/>
    <property type="molecule type" value="Genomic_DNA"/>
</dbReference>
<dbReference type="EMBL" id="CAJOBH010239316">
    <property type="protein sequence ID" value="CAF5103330.1"/>
    <property type="molecule type" value="Genomic_DNA"/>
</dbReference>
<gene>
    <name evidence="1" type="ORF">BYL167_LOCUS64664</name>
    <name evidence="2" type="ORF">GIL414_LOCUS73603</name>
</gene>
<accession>A0A8S3F647</accession>